<gene>
    <name evidence="2" type="ORF">JL102_07720</name>
</gene>
<comment type="caution">
    <text evidence="2">The sequence shown here is derived from an EMBL/GenBank/DDBJ whole genome shotgun (WGS) entry which is preliminary data.</text>
</comment>
<keyword evidence="3" id="KW-1185">Reference proteome</keyword>
<dbReference type="InterPro" id="IPR046863">
    <property type="entry name" value="MbnP-like_dom"/>
</dbReference>
<dbReference type="EMBL" id="JAESIY010000003">
    <property type="protein sequence ID" value="MBL3656012.1"/>
    <property type="molecule type" value="Genomic_DNA"/>
</dbReference>
<sequence>MKNTLFFTGLLFAFFLMVSCSEDDETIIKEVDKVIKEEVIVNGSKVTLTFNNVIGTEDFELNHNYTVGGINYNFKSLRYWVSNVGFKKTDGSVAQIPNSYYLIENTEDVAVQEGAYTYEGQKREDVTISDLKVGTYTSVIFSVGVDQEHNDNLSLNAGELSSMVGMTNVSWMWHTSYIFTSLKGTAENGDSKDIEIETGLNANYRTIELKLPQAIEVINDSSYQININANVLTTLNSFDPWENPVVGASQPQLMKAVSDNFATSFFSISVPEED</sequence>
<evidence type="ECO:0000313" key="2">
    <source>
        <dbReference type="EMBL" id="MBL3656012.1"/>
    </source>
</evidence>
<dbReference type="AlphaFoldDB" id="A0A937F453"/>
<reference evidence="2" key="1">
    <citation type="submission" date="2021-01" db="EMBL/GenBank/DDBJ databases">
        <title>Fulvivirga kasyanovii gen. nov., sp nov., a novel member of the phylum Bacteroidetes isolated from seawater in a mussel farm.</title>
        <authorList>
            <person name="Zhao L.-H."/>
            <person name="Wang Z.-J."/>
        </authorList>
    </citation>
    <scope>NUCLEOTIDE SEQUENCE</scope>
    <source>
        <strain evidence="2">2943</strain>
    </source>
</reference>
<evidence type="ECO:0000259" key="1">
    <source>
        <dbReference type="Pfam" id="PF20243"/>
    </source>
</evidence>
<feature type="domain" description="Copper-binding protein MbnP-like" evidence="1">
    <location>
        <begin position="44"/>
        <end position="240"/>
    </location>
</feature>
<proteinExistence type="predicted"/>
<evidence type="ECO:0000313" key="3">
    <source>
        <dbReference type="Proteomes" id="UP000659388"/>
    </source>
</evidence>
<name>A0A937F453_9BACT</name>
<dbReference type="Proteomes" id="UP000659388">
    <property type="component" value="Unassembled WGS sequence"/>
</dbReference>
<accession>A0A937F453</accession>
<dbReference type="RefSeq" id="WP_202243711.1">
    <property type="nucleotide sequence ID" value="NZ_JAESIY010000003.1"/>
</dbReference>
<dbReference type="Pfam" id="PF20243">
    <property type="entry name" value="MbnP"/>
    <property type="match status" value="1"/>
</dbReference>
<protein>
    <recommendedName>
        <fullName evidence="1">Copper-binding protein MbnP-like domain-containing protein</fullName>
    </recommendedName>
</protein>
<dbReference type="PROSITE" id="PS51257">
    <property type="entry name" value="PROKAR_LIPOPROTEIN"/>
    <property type="match status" value="1"/>
</dbReference>
<organism evidence="2 3">
    <name type="scientific">Fulvivirga sediminis</name>
    <dbReference type="NCBI Taxonomy" id="2803949"/>
    <lineage>
        <taxon>Bacteria</taxon>
        <taxon>Pseudomonadati</taxon>
        <taxon>Bacteroidota</taxon>
        <taxon>Cytophagia</taxon>
        <taxon>Cytophagales</taxon>
        <taxon>Fulvivirgaceae</taxon>
        <taxon>Fulvivirga</taxon>
    </lineage>
</organism>